<dbReference type="AlphaFoldDB" id="A0A8T0P705"/>
<evidence type="ECO:0000313" key="3">
    <source>
        <dbReference type="Proteomes" id="UP000823388"/>
    </source>
</evidence>
<evidence type="ECO:0000256" key="1">
    <source>
        <dbReference type="SAM" id="MobiDB-lite"/>
    </source>
</evidence>
<feature type="region of interest" description="Disordered" evidence="1">
    <location>
        <begin position="1"/>
        <end position="271"/>
    </location>
</feature>
<organism evidence="2 3">
    <name type="scientific">Panicum virgatum</name>
    <name type="common">Blackwell switchgrass</name>
    <dbReference type="NCBI Taxonomy" id="38727"/>
    <lineage>
        <taxon>Eukaryota</taxon>
        <taxon>Viridiplantae</taxon>
        <taxon>Streptophyta</taxon>
        <taxon>Embryophyta</taxon>
        <taxon>Tracheophyta</taxon>
        <taxon>Spermatophyta</taxon>
        <taxon>Magnoliopsida</taxon>
        <taxon>Liliopsida</taxon>
        <taxon>Poales</taxon>
        <taxon>Poaceae</taxon>
        <taxon>PACMAD clade</taxon>
        <taxon>Panicoideae</taxon>
        <taxon>Panicodae</taxon>
        <taxon>Paniceae</taxon>
        <taxon>Panicinae</taxon>
        <taxon>Panicum</taxon>
        <taxon>Panicum sect. Hiantes</taxon>
    </lineage>
</organism>
<keyword evidence="3" id="KW-1185">Reference proteome</keyword>
<feature type="compositionally biased region" description="Pro residues" evidence="1">
    <location>
        <begin position="340"/>
        <end position="351"/>
    </location>
</feature>
<feature type="compositionally biased region" description="Basic residues" evidence="1">
    <location>
        <begin position="215"/>
        <end position="233"/>
    </location>
</feature>
<feature type="compositionally biased region" description="Low complexity" evidence="1">
    <location>
        <begin position="352"/>
        <end position="376"/>
    </location>
</feature>
<feature type="compositionally biased region" description="Basic residues" evidence="1">
    <location>
        <begin position="377"/>
        <end position="389"/>
    </location>
</feature>
<gene>
    <name evidence="2" type="ORF">PVAP13_8NG254800</name>
</gene>
<accession>A0A8T0P705</accession>
<protein>
    <submittedName>
        <fullName evidence="2">Uncharacterized protein</fullName>
    </submittedName>
</protein>
<dbReference type="EMBL" id="CM029052">
    <property type="protein sequence ID" value="KAG2557400.1"/>
    <property type="molecule type" value="Genomic_DNA"/>
</dbReference>
<proteinExistence type="predicted"/>
<feature type="compositionally biased region" description="Low complexity" evidence="1">
    <location>
        <begin position="234"/>
        <end position="265"/>
    </location>
</feature>
<sequence>MVRRSHLPTWSAVPPPDCLNQPRLNQHPGTNARRRRRHRLPHLPQHPRPQLPPLEGEGRAKIHGATGSAPSTVRPPPYPLPLDGSHPGATAHQHATRHSDAGVQQQGAALPGAGVHTPPPPLPAPRLSHSPRRRPPSTRSPGIQRSGAGRTSPSGQRPPRRTALGVPAWDGVATGVAMRGRGSRPARRPRLLPENVPQVMPPNRVPITIIDTLPRRRRSASSTSSRRRPRARRPTPSWRTTAMSPTRRSSPRPSRATRGPMSATSAPPPSVAPCCSAGLPARSPPTAAGWPSSCCARAWTPCSAYSTPAETALASARGWCSSPPPSPRSLSSMSRASSPCPAPRCSGPPPGTSRSASGRSAGSPGGLARASRSASTTRRRRRRRRRRSSRAREPEDPALARTLFQPQGARPANAREPGDNPD</sequence>
<dbReference type="Proteomes" id="UP000823388">
    <property type="component" value="Chromosome 8N"/>
</dbReference>
<evidence type="ECO:0000313" key="2">
    <source>
        <dbReference type="EMBL" id="KAG2557400.1"/>
    </source>
</evidence>
<comment type="caution">
    <text evidence="2">The sequence shown here is derived from an EMBL/GenBank/DDBJ whole genome shotgun (WGS) entry which is preliminary data.</text>
</comment>
<name>A0A8T0P705_PANVG</name>
<reference evidence="2 3" key="1">
    <citation type="submission" date="2020-05" db="EMBL/GenBank/DDBJ databases">
        <title>WGS assembly of Panicum virgatum.</title>
        <authorList>
            <person name="Lovell J.T."/>
            <person name="Jenkins J."/>
            <person name="Shu S."/>
            <person name="Juenger T.E."/>
            <person name="Schmutz J."/>
        </authorList>
    </citation>
    <scope>NUCLEOTIDE SEQUENCE [LARGE SCALE GENOMIC DNA]</scope>
    <source>
        <strain evidence="3">cv. AP13</strain>
    </source>
</reference>
<feature type="compositionally biased region" description="Basic residues" evidence="1">
    <location>
        <begin position="32"/>
        <end position="41"/>
    </location>
</feature>
<feature type="compositionally biased region" description="Basic residues" evidence="1">
    <location>
        <begin position="181"/>
        <end position="190"/>
    </location>
</feature>
<feature type="region of interest" description="Disordered" evidence="1">
    <location>
        <begin position="313"/>
        <end position="422"/>
    </location>
</feature>
<feature type="compositionally biased region" description="Low complexity" evidence="1">
    <location>
        <begin position="328"/>
        <end position="339"/>
    </location>
</feature>